<dbReference type="GO" id="GO:0016787">
    <property type="term" value="F:hydrolase activity"/>
    <property type="evidence" value="ECO:0007669"/>
    <property type="project" value="UniProtKB-KW"/>
</dbReference>
<reference evidence="3 4" key="1">
    <citation type="submission" date="2024-09" db="EMBL/GenBank/DDBJ databases">
        <title>Laminarin stimulates single cell rates of sulfate reduction while oxygen inhibits transcriptomic activity in coastal marine sediment.</title>
        <authorList>
            <person name="Lindsay M."/>
            <person name="Orcutt B."/>
            <person name="Emerson D."/>
            <person name="Stepanauskas R."/>
            <person name="D'Angelo T."/>
        </authorList>
    </citation>
    <scope>NUCLEOTIDE SEQUENCE [LARGE SCALE GENOMIC DNA]</scope>
    <source>
        <strain evidence="3">SAG AM-311-K15</strain>
    </source>
</reference>
<accession>A0ABV6Z5F6</accession>
<evidence type="ECO:0000313" key="3">
    <source>
        <dbReference type="EMBL" id="MFC1853677.1"/>
    </source>
</evidence>
<evidence type="ECO:0000313" key="4">
    <source>
        <dbReference type="Proteomes" id="UP001594351"/>
    </source>
</evidence>
<dbReference type="CDD" id="cd00229">
    <property type="entry name" value="SGNH_hydrolase"/>
    <property type="match status" value="1"/>
</dbReference>
<protein>
    <submittedName>
        <fullName evidence="3">SGNH/GDSL hydrolase family protein</fullName>
    </submittedName>
</protein>
<dbReference type="SUPFAM" id="SSF52266">
    <property type="entry name" value="SGNH hydrolase"/>
    <property type="match status" value="1"/>
</dbReference>
<keyword evidence="4" id="KW-1185">Reference proteome</keyword>
<dbReference type="Proteomes" id="UP001594351">
    <property type="component" value="Unassembled WGS sequence"/>
</dbReference>
<gene>
    <name evidence="3" type="ORF">ACFL27_26130</name>
</gene>
<dbReference type="Gene3D" id="3.40.50.1110">
    <property type="entry name" value="SGNH hydrolase"/>
    <property type="match status" value="1"/>
</dbReference>
<organism evidence="3 4">
    <name type="scientific">candidate division CSSED10-310 bacterium</name>
    <dbReference type="NCBI Taxonomy" id="2855610"/>
    <lineage>
        <taxon>Bacteria</taxon>
        <taxon>Bacteria division CSSED10-310</taxon>
    </lineage>
</organism>
<dbReference type="InterPro" id="IPR036514">
    <property type="entry name" value="SGNH_hydro_sf"/>
</dbReference>
<feature type="domain" description="SGNH hydrolase-type esterase" evidence="2">
    <location>
        <begin position="60"/>
        <end position="231"/>
    </location>
</feature>
<keyword evidence="3" id="KW-0378">Hydrolase</keyword>
<proteinExistence type="predicted"/>
<evidence type="ECO:0000256" key="1">
    <source>
        <dbReference type="SAM" id="Phobius"/>
    </source>
</evidence>
<name>A0ABV6Z5F6_UNCC1</name>
<evidence type="ECO:0000259" key="2">
    <source>
        <dbReference type="Pfam" id="PF13472"/>
    </source>
</evidence>
<dbReference type="Pfam" id="PF13472">
    <property type="entry name" value="Lipase_GDSL_2"/>
    <property type="match status" value="1"/>
</dbReference>
<comment type="caution">
    <text evidence="3">The sequence shown here is derived from an EMBL/GenBank/DDBJ whole genome shotgun (WGS) entry which is preliminary data.</text>
</comment>
<sequence>MFSRKSYVLTAVILIVLSTVTLYLLAKDKAYVPEEGSPELDDVVRKVMKLDPKLPFVLIIGDSISIGYTPYVKKILGGKANVIHAPGNNQGTTLGRQNLKNWLGKTEWDIIHFNWGLHDLKHVKVVGTAQNSDDPNDPQQADIRHYKNNMKILVKELKETGAKLIFATTTPYPNNVSPSRIPEDAQKYNEVALKIMKENGVEINDLYTFILPKLKEVQKPINVHFEPEGSEILGEMVAEAIMKNLAIHK</sequence>
<keyword evidence="1" id="KW-1133">Transmembrane helix</keyword>
<dbReference type="InterPro" id="IPR013830">
    <property type="entry name" value="SGNH_hydro"/>
</dbReference>
<keyword evidence="1" id="KW-0812">Transmembrane</keyword>
<dbReference type="EMBL" id="JBHPBY010000570">
    <property type="protein sequence ID" value="MFC1853677.1"/>
    <property type="molecule type" value="Genomic_DNA"/>
</dbReference>
<keyword evidence="1" id="KW-0472">Membrane</keyword>
<feature type="transmembrane region" description="Helical" evidence="1">
    <location>
        <begin position="7"/>
        <end position="26"/>
    </location>
</feature>